<evidence type="ECO:0000256" key="3">
    <source>
        <dbReference type="ARBA" id="ARBA00022691"/>
    </source>
</evidence>
<organism evidence="5 6">
    <name type="scientific">Candidatus Agrococcus pullicola</name>
    <dbReference type="NCBI Taxonomy" id="2838429"/>
    <lineage>
        <taxon>Bacteria</taxon>
        <taxon>Bacillati</taxon>
        <taxon>Actinomycetota</taxon>
        <taxon>Actinomycetes</taxon>
        <taxon>Micrococcales</taxon>
        <taxon>Microbacteriaceae</taxon>
        <taxon>Agrococcus</taxon>
    </lineage>
</organism>
<evidence type="ECO:0000313" key="6">
    <source>
        <dbReference type="Proteomes" id="UP000824005"/>
    </source>
</evidence>
<sequence>MKDYDPRIVDLYDGDNPDGPDHDFYRSLADELDAASILDIGCGTGILTVTFMQQGRSVTGVDPSPAMLAKARSRAGGAAVQWIEGDSTAIPAREFEYAVMTGNVAQHIPDGDWERTLLDIARVMPPGGILAFESRNPQARAWEAWAAEPESARETMHGRLRQWTETSQPKDGRVVLTFHNEFAESGEHLVRQEVLAFRTRHEIERGLAVAGFSVRAVHGGWGRERFGSDSRVMIFEAVRN</sequence>
<proteinExistence type="predicted"/>
<protein>
    <submittedName>
        <fullName evidence="5">Class I SAM-dependent methyltransferase</fullName>
    </submittedName>
</protein>
<dbReference type="InterPro" id="IPR029063">
    <property type="entry name" value="SAM-dependent_MTases_sf"/>
</dbReference>
<dbReference type="CDD" id="cd02440">
    <property type="entry name" value="AdoMet_MTases"/>
    <property type="match status" value="1"/>
</dbReference>
<name>A0A9D1YWF2_9MICO</name>
<dbReference type="EMBL" id="DXDC01000294">
    <property type="protein sequence ID" value="HIY66531.1"/>
    <property type="molecule type" value="Genomic_DNA"/>
</dbReference>
<dbReference type="GO" id="GO:0032259">
    <property type="term" value="P:methylation"/>
    <property type="evidence" value="ECO:0007669"/>
    <property type="project" value="UniProtKB-KW"/>
</dbReference>
<dbReference type="PANTHER" id="PTHR43464:SF19">
    <property type="entry name" value="UBIQUINONE BIOSYNTHESIS O-METHYLTRANSFERASE, MITOCHONDRIAL"/>
    <property type="match status" value="1"/>
</dbReference>
<keyword evidence="3" id="KW-0949">S-adenosyl-L-methionine</keyword>
<keyword evidence="2" id="KW-0808">Transferase</keyword>
<dbReference type="GO" id="GO:0008168">
    <property type="term" value="F:methyltransferase activity"/>
    <property type="evidence" value="ECO:0007669"/>
    <property type="project" value="UniProtKB-KW"/>
</dbReference>
<reference evidence="5" key="2">
    <citation type="submission" date="2021-04" db="EMBL/GenBank/DDBJ databases">
        <authorList>
            <person name="Gilroy R."/>
        </authorList>
    </citation>
    <scope>NUCLEOTIDE SEQUENCE</scope>
    <source>
        <strain evidence="5">ChiGjej1B1-98</strain>
    </source>
</reference>
<evidence type="ECO:0000259" key="4">
    <source>
        <dbReference type="Pfam" id="PF13649"/>
    </source>
</evidence>
<evidence type="ECO:0000313" key="5">
    <source>
        <dbReference type="EMBL" id="HIY66531.1"/>
    </source>
</evidence>
<reference evidence="5" key="1">
    <citation type="journal article" date="2021" name="PeerJ">
        <title>Extensive microbial diversity within the chicken gut microbiome revealed by metagenomics and culture.</title>
        <authorList>
            <person name="Gilroy R."/>
            <person name="Ravi A."/>
            <person name="Getino M."/>
            <person name="Pursley I."/>
            <person name="Horton D.L."/>
            <person name="Alikhan N.F."/>
            <person name="Baker D."/>
            <person name="Gharbi K."/>
            <person name="Hall N."/>
            <person name="Watson M."/>
            <person name="Adriaenssens E.M."/>
            <person name="Foster-Nyarko E."/>
            <person name="Jarju S."/>
            <person name="Secka A."/>
            <person name="Antonio M."/>
            <person name="Oren A."/>
            <person name="Chaudhuri R.R."/>
            <person name="La Ragione R."/>
            <person name="Hildebrand F."/>
            <person name="Pallen M.J."/>
        </authorList>
    </citation>
    <scope>NUCLEOTIDE SEQUENCE</scope>
    <source>
        <strain evidence="5">ChiGjej1B1-98</strain>
    </source>
</reference>
<gene>
    <name evidence="5" type="ORF">H9830_09670</name>
</gene>
<evidence type="ECO:0000256" key="2">
    <source>
        <dbReference type="ARBA" id="ARBA00022679"/>
    </source>
</evidence>
<dbReference type="Proteomes" id="UP000824005">
    <property type="component" value="Unassembled WGS sequence"/>
</dbReference>
<evidence type="ECO:0000256" key="1">
    <source>
        <dbReference type="ARBA" id="ARBA00022603"/>
    </source>
</evidence>
<dbReference type="Gene3D" id="3.40.50.150">
    <property type="entry name" value="Vaccinia Virus protein VP39"/>
    <property type="match status" value="1"/>
</dbReference>
<feature type="domain" description="Methyltransferase" evidence="4">
    <location>
        <begin position="37"/>
        <end position="128"/>
    </location>
</feature>
<dbReference type="AlphaFoldDB" id="A0A9D1YWF2"/>
<dbReference type="InterPro" id="IPR041698">
    <property type="entry name" value="Methyltransf_25"/>
</dbReference>
<dbReference type="SUPFAM" id="SSF53335">
    <property type="entry name" value="S-adenosyl-L-methionine-dependent methyltransferases"/>
    <property type="match status" value="1"/>
</dbReference>
<accession>A0A9D1YWF2</accession>
<dbReference type="Pfam" id="PF13649">
    <property type="entry name" value="Methyltransf_25"/>
    <property type="match status" value="1"/>
</dbReference>
<keyword evidence="1 5" id="KW-0489">Methyltransferase</keyword>
<comment type="caution">
    <text evidence="5">The sequence shown here is derived from an EMBL/GenBank/DDBJ whole genome shotgun (WGS) entry which is preliminary data.</text>
</comment>
<dbReference type="PANTHER" id="PTHR43464">
    <property type="entry name" value="METHYLTRANSFERASE"/>
    <property type="match status" value="1"/>
</dbReference>